<evidence type="ECO:0000313" key="2">
    <source>
        <dbReference type="Proteomes" id="UP000004605"/>
    </source>
</evidence>
<evidence type="ECO:0000313" key="1">
    <source>
        <dbReference type="EMBL" id="EGU41947.1"/>
    </source>
</evidence>
<dbReference type="EMBL" id="AFWF01000104">
    <property type="protein sequence ID" value="EGU41947.1"/>
    <property type="molecule type" value="Genomic_DNA"/>
</dbReference>
<protein>
    <submittedName>
        <fullName evidence="1">Uncharacterized protein</fullName>
    </submittedName>
</protein>
<comment type="caution">
    <text evidence="1">The sequence shown here is derived from an EMBL/GenBank/DDBJ whole genome shotgun (WGS) entry which is preliminary data.</text>
</comment>
<keyword evidence="2" id="KW-1185">Reference proteome</keyword>
<organism evidence="1 2">
    <name type="scientific">Vibrio ichthyoenteri ATCC 700023</name>
    <dbReference type="NCBI Taxonomy" id="870968"/>
    <lineage>
        <taxon>Bacteria</taxon>
        <taxon>Pseudomonadati</taxon>
        <taxon>Pseudomonadota</taxon>
        <taxon>Gammaproteobacteria</taxon>
        <taxon>Vibrionales</taxon>
        <taxon>Vibrionaceae</taxon>
        <taxon>Vibrio</taxon>
    </lineage>
</organism>
<gene>
    <name evidence="1" type="ORF">VII00023_00020</name>
</gene>
<proteinExistence type="predicted"/>
<sequence>MIGHSKIRIKVMQTEQCGLVVDNKVWRGFVNMLLVKGSCSKTNKPWLWRNKI</sequence>
<dbReference type="Proteomes" id="UP000004605">
    <property type="component" value="Unassembled WGS sequence"/>
</dbReference>
<dbReference type="AlphaFoldDB" id="F9S1A8"/>
<accession>F9S1A8</accession>
<name>F9S1A8_9VIBR</name>
<reference evidence="1 2" key="1">
    <citation type="journal article" date="2012" name="Int. J. Syst. Evol. Microbiol.">
        <title>Vibrio caribbeanicus sp. nov., isolated from the marine sponge Scleritoderma cyanea.</title>
        <authorList>
            <person name="Hoffmann M."/>
            <person name="Monday S.R."/>
            <person name="Allard M.W."/>
            <person name="Strain E.A."/>
            <person name="Whittaker P."/>
            <person name="Naum M."/>
            <person name="McCarthy P.J."/>
            <person name="Lopez J.V."/>
            <person name="Fischer M."/>
            <person name="Brown E.W."/>
        </authorList>
    </citation>
    <scope>NUCLEOTIDE SEQUENCE [LARGE SCALE GENOMIC DNA]</scope>
    <source>
        <strain evidence="1 2">ATCC 700023</strain>
    </source>
</reference>